<evidence type="ECO:0000313" key="4">
    <source>
        <dbReference type="Proteomes" id="UP000595847"/>
    </source>
</evidence>
<comment type="similarity">
    <text evidence="1">Belongs to the arylamine N-acetyltransferase family.</text>
</comment>
<dbReference type="AlphaFoldDB" id="A0A7T5EJG3"/>
<dbReference type="SUPFAM" id="SSF54001">
    <property type="entry name" value="Cysteine proteinases"/>
    <property type="match status" value="1"/>
</dbReference>
<dbReference type="InterPro" id="IPR001447">
    <property type="entry name" value="Arylamine_N-AcTrfase"/>
</dbReference>
<gene>
    <name evidence="2" type="ORF">JD108_17545</name>
    <name evidence="3" type="ORF">KDJ56_17485</name>
</gene>
<evidence type="ECO:0000256" key="1">
    <source>
        <dbReference type="ARBA" id="ARBA00006547"/>
    </source>
</evidence>
<proteinExistence type="inferred from homology"/>
<dbReference type="Proteomes" id="UP000595847">
    <property type="component" value="Chromosome"/>
</dbReference>
<accession>A0A7T5EJG3</accession>
<dbReference type="EMBL" id="CP073708">
    <property type="protein sequence ID" value="QUO40753.1"/>
    <property type="molecule type" value="Genomic_DNA"/>
</dbReference>
<dbReference type="PANTHER" id="PTHR11786:SF0">
    <property type="entry name" value="ARYLAMINE N-ACETYLTRANSFERASE 4-RELATED"/>
    <property type="match status" value="1"/>
</dbReference>
<dbReference type="Gene3D" id="3.30.2140.20">
    <property type="match status" value="1"/>
</dbReference>
<dbReference type="EMBL" id="CP066308">
    <property type="protein sequence ID" value="QQE73670.1"/>
    <property type="molecule type" value="Genomic_DNA"/>
</dbReference>
<evidence type="ECO:0000313" key="3">
    <source>
        <dbReference type="EMBL" id="QUO40753.1"/>
    </source>
</evidence>
<organism evidence="2 4">
    <name type="scientific">Brevibacillus composti</name>
    <dbReference type="NCBI Taxonomy" id="2796470"/>
    <lineage>
        <taxon>Bacteria</taxon>
        <taxon>Bacillati</taxon>
        <taxon>Bacillota</taxon>
        <taxon>Bacilli</taxon>
        <taxon>Bacillales</taxon>
        <taxon>Paenibacillaceae</taxon>
        <taxon>Brevibacillus</taxon>
    </lineage>
</organism>
<dbReference type="Proteomes" id="UP000677234">
    <property type="component" value="Chromosome"/>
</dbReference>
<name>A0A7T5EJG3_9BACL</name>
<dbReference type="RefSeq" id="WP_198827274.1">
    <property type="nucleotide sequence ID" value="NZ_CP066308.1"/>
</dbReference>
<dbReference type="GO" id="GO:0016407">
    <property type="term" value="F:acetyltransferase activity"/>
    <property type="evidence" value="ECO:0007669"/>
    <property type="project" value="InterPro"/>
</dbReference>
<protein>
    <submittedName>
        <fullName evidence="2">Arylamine N-acetyltransferase</fullName>
    </submittedName>
</protein>
<evidence type="ECO:0000313" key="5">
    <source>
        <dbReference type="Proteomes" id="UP000677234"/>
    </source>
</evidence>
<dbReference type="Pfam" id="PF00797">
    <property type="entry name" value="Acetyltransf_2"/>
    <property type="match status" value="1"/>
</dbReference>
<keyword evidence="2" id="KW-0808">Transferase</keyword>
<sequence>MPKSEALSLPDWAFAYLQRLGLDRQTASFSFLSQLCRAHLQAFPFENVSKLLAAEIAVTPASLSPDQFLRATALNHYGGTCYTLHTHFHRFLQALGFDAQLVLVGTSHVAIIVRLPEWEGEPVYVDVGSAAPIFAPVRFQRDPENCSRFGPDLIRIAADPHQPGRFRYLRYRQEELVSDTWHFHPDERRAAADFRDQVMRSFAPDATFLTCLRIHLYQLDRQRCVSLKDNVLRIIHADGSESQTRLRTAEEIEEAVHREFGLSSLPVARAIEVLQRRGIDLFREPA</sequence>
<keyword evidence="5" id="KW-1185">Reference proteome</keyword>
<reference evidence="3" key="2">
    <citation type="submission" date="2021-04" db="EMBL/GenBank/DDBJ databases">
        <title>Brevibacillus composti FJAT-54423, complete genome.</title>
        <authorList>
            <person name="Tang R."/>
        </authorList>
    </citation>
    <scope>NUCLEOTIDE SEQUENCE</scope>
    <source>
        <strain evidence="3">FJAT-54424</strain>
    </source>
</reference>
<evidence type="ECO:0000313" key="2">
    <source>
        <dbReference type="EMBL" id="QQE73670.1"/>
    </source>
</evidence>
<dbReference type="KEGG" id="bcop:JD108_17545"/>
<dbReference type="InterPro" id="IPR038765">
    <property type="entry name" value="Papain-like_cys_pep_sf"/>
</dbReference>
<reference evidence="2 4" key="1">
    <citation type="submission" date="2020-12" db="EMBL/GenBank/DDBJ databases">
        <title>strain FJAT-54423T represents a novel species of the genus Brevibacillus.</title>
        <authorList>
            <person name="Tang R."/>
        </authorList>
    </citation>
    <scope>NUCLEOTIDE SEQUENCE [LARGE SCALE GENOMIC DNA]</scope>
    <source>
        <strain evidence="2 4">FJAT-54423</strain>
    </source>
</reference>
<dbReference type="PANTHER" id="PTHR11786">
    <property type="entry name" value="N-HYDROXYARYLAMINE O-ACETYLTRANSFERASE"/>
    <property type="match status" value="1"/>
</dbReference>
<dbReference type="InterPro" id="IPR053710">
    <property type="entry name" value="Arylamine_NAT_domain_sf"/>
</dbReference>